<feature type="domain" description="Disease resistance protein winged helix" evidence="9">
    <location>
        <begin position="457"/>
        <end position="531"/>
    </location>
</feature>
<evidence type="ECO:0000256" key="4">
    <source>
        <dbReference type="ARBA" id="ARBA00022741"/>
    </source>
</evidence>
<dbReference type="SUPFAM" id="SSF52540">
    <property type="entry name" value="P-loop containing nucleoside triphosphate hydrolases"/>
    <property type="match status" value="1"/>
</dbReference>
<name>A0A921R2W1_SORBI</name>
<dbReference type="CDD" id="cd14798">
    <property type="entry name" value="RX-CC_like"/>
    <property type="match status" value="1"/>
</dbReference>
<dbReference type="Gene3D" id="3.40.50.300">
    <property type="entry name" value="P-loop containing nucleotide triphosphate hydrolases"/>
    <property type="match status" value="1"/>
</dbReference>
<keyword evidence="4" id="KW-0547">Nucleotide-binding</keyword>
<organism evidence="11 12">
    <name type="scientific">Sorghum bicolor</name>
    <name type="common">Sorghum</name>
    <name type="synonym">Sorghum vulgare</name>
    <dbReference type="NCBI Taxonomy" id="4558"/>
    <lineage>
        <taxon>Eukaryota</taxon>
        <taxon>Viridiplantae</taxon>
        <taxon>Streptophyta</taxon>
        <taxon>Embryophyta</taxon>
        <taxon>Tracheophyta</taxon>
        <taxon>Spermatophyta</taxon>
        <taxon>Magnoliopsida</taxon>
        <taxon>Liliopsida</taxon>
        <taxon>Poales</taxon>
        <taxon>Poaceae</taxon>
        <taxon>PACMAD clade</taxon>
        <taxon>Panicoideae</taxon>
        <taxon>Andropogonodae</taxon>
        <taxon>Andropogoneae</taxon>
        <taxon>Sorghinae</taxon>
        <taxon>Sorghum</taxon>
    </lineage>
</organism>
<reference evidence="11" key="2">
    <citation type="submission" date="2020-10" db="EMBL/GenBank/DDBJ databases">
        <authorList>
            <person name="Cooper E.A."/>
            <person name="Brenton Z.W."/>
            <person name="Flinn B.S."/>
            <person name="Jenkins J."/>
            <person name="Shu S."/>
            <person name="Flowers D."/>
            <person name="Luo F."/>
            <person name="Wang Y."/>
            <person name="Xia P."/>
            <person name="Barry K."/>
            <person name="Daum C."/>
            <person name="Lipzen A."/>
            <person name="Yoshinaga Y."/>
            <person name="Schmutz J."/>
            <person name="Saski C."/>
            <person name="Vermerris W."/>
            <person name="Kresovich S."/>
        </authorList>
    </citation>
    <scope>NUCLEOTIDE SEQUENCE</scope>
</reference>
<evidence type="ECO:0000313" key="12">
    <source>
        <dbReference type="Proteomes" id="UP000807115"/>
    </source>
</evidence>
<dbReference type="InterPro" id="IPR055414">
    <property type="entry name" value="LRR_R13L4/SHOC2-like"/>
</dbReference>
<evidence type="ECO:0000259" key="8">
    <source>
        <dbReference type="Pfam" id="PF18052"/>
    </source>
</evidence>
<sequence>MESAAQSVVSKLGQLVVDELQDIRGVGDKVVHLMDELSTMNAALRMISEADQSSVDHLTREWEKQVRELAYDAEDCADIYRLRVNVNRRPASGTPPPPNHRRWYHDYGVVVTWSKHLFDKLQLRRALAAEVRALLARTGAVSERRARYGIDRAVLPRSSSCWLTPVSTAAALRHAHDPDQLVGIGEQVTALAERIKAAEDDDDGDRRLKVFSIVGFGGLGKTTLAVELCRQLDADFQCQALVSVSQAFDGDKDMKGLLGRVLHQIVKVKQDEAAKVHQMDVEHLYTKLKDLLRDKRYLIVIDDVWSLSAWEAIHVRLLENNCNSRVIVTTRIETVAKAASVSEDLVHHMKPLEPKASQELFIKRVFGSMGTCPNGLKEIMRKILKRCGGLPLAIVRIAGLLACYNSDESVEMWIRVSNSIGSQMESHPTLEGMRQVITLSYDYLPHHLKACMMYLSIFPEDYVIAKDRLLYRWIAEGLVAEKRGLTLFDVAEEYFNELISRNMIQPDKLSITGSYRYMVVEACRVHDMMLEVMVSKSQEANFVSLVGRQYRGVLAHGKVRRLSVHGNDNEPINPIKNKVEQRHHARHGIEAMNLQHVRSLTTFQVEGLDKLLDRLGEFKLLRVLDLEDCKTLQDKHMRDVCRLYLLRFLGLRGTQINVMPSKIGDLEFLETLDVEQGGIIDMPPTVTKLSKLERLKVRRWILPPGLGNMKALREVAWAFLQGDVHVAEEIGELQQLQFLSIELGGEPKEDFLQALASSLSKTYALRSLHLSTYHRMTLDFLLHVYSPPPLLRCLIMNGPISRFPNWISSLNHLVEFTMRRAQLAGDQLLDCLCKLPNLQTIELGSWSCKNRELVARTTHKFPGLRTLNLSSFFGDPEVVKFEQGSMTKLEKLLVEFSNETRSIVGIENLKNLKEVKLRGKENNLSLELAQRQLKEENQNRPKSNQIKVVAGCW</sequence>
<protein>
    <recommendedName>
        <fullName evidence="13">AAA+ ATPase domain-containing protein</fullName>
    </recommendedName>
</protein>
<keyword evidence="2" id="KW-0433">Leucine-rich repeat</keyword>
<feature type="domain" description="NB-ARC" evidence="7">
    <location>
        <begin position="208"/>
        <end position="366"/>
    </location>
</feature>
<evidence type="ECO:0000259" key="9">
    <source>
        <dbReference type="Pfam" id="PF23559"/>
    </source>
</evidence>
<dbReference type="InterPro" id="IPR058922">
    <property type="entry name" value="WHD_DRP"/>
</dbReference>
<dbReference type="FunFam" id="1.10.10.10:FF:000322">
    <property type="entry name" value="Probable disease resistance protein At1g63360"/>
    <property type="match status" value="1"/>
</dbReference>
<dbReference type="Proteomes" id="UP000807115">
    <property type="component" value="Chromosome 4"/>
</dbReference>
<evidence type="ECO:0000256" key="5">
    <source>
        <dbReference type="ARBA" id="ARBA00022821"/>
    </source>
</evidence>
<dbReference type="Pfam" id="PF00931">
    <property type="entry name" value="NB-ARC"/>
    <property type="match status" value="1"/>
</dbReference>
<dbReference type="InterPro" id="IPR044974">
    <property type="entry name" value="Disease_R_plants"/>
</dbReference>
<dbReference type="Pfam" id="PF23598">
    <property type="entry name" value="LRR_14"/>
    <property type="match status" value="1"/>
</dbReference>
<evidence type="ECO:0000259" key="7">
    <source>
        <dbReference type="Pfam" id="PF00931"/>
    </source>
</evidence>
<evidence type="ECO:0000256" key="2">
    <source>
        <dbReference type="ARBA" id="ARBA00022614"/>
    </source>
</evidence>
<comment type="similarity">
    <text evidence="1">Belongs to the disease resistance NB-LRR family.</text>
</comment>
<evidence type="ECO:0000259" key="10">
    <source>
        <dbReference type="Pfam" id="PF23598"/>
    </source>
</evidence>
<evidence type="ECO:0000256" key="6">
    <source>
        <dbReference type="ARBA" id="ARBA00023054"/>
    </source>
</evidence>
<dbReference type="PRINTS" id="PR00364">
    <property type="entry name" value="DISEASERSIST"/>
</dbReference>
<keyword evidence="6" id="KW-0175">Coiled coil</keyword>
<dbReference type="Gene3D" id="1.20.5.4130">
    <property type="match status" value="1"/>
</dbReference>
<dbReference type="InterPro" id="IPR036388">
    <property type="entry name" value="WH-like_DNA-bd_sf"/>
</dbReference>
<feature type="domain" description="Disease resistance N-terminal" evidence="8">
    <location>
        <begin position="5"/>
        <end position="88"/>
    </location>
</feature>
<dbReference type="Gene3D" id="3.80.10.10">
    <property type="entry name" value="Ribonuclease Inhibitor"/>
    <property type="match status" value="1"/>
</dbReference>
<keyword evidence="3" id="KW-0677">Repeat</keyword>
<accession>A0A921R2W1</accession>
<keyword evidence="5" id="KW-0611">Plant defense</keyword>
<dbReference type="GO" id="GO:0002758">
    <property type="term" value="P:innate immune response-activating signaling pathway"/>
    <property type="evidence" value="ECO:0007669"/>
    <property type="project" value="UniProtKB-ARBA"/>
</dbReference>
<dbReference type="Gene3D" id="1.10.10.10">
    <property type="entry name" value="Winged helix-like DNA-binding domain superfamily/Winged helix DNA-binding domain"/>
    <property type="match status" value="1"/>
</dbReference>
<dbReference type="GO" id="GO:0009626">
    <property type="term" value="P:plant-type hypersensitive response"/>
    <property type="evidence" value="ECO:0007669"/>
    <property type="project" value="UniProtKB-ARBA"/>
</dbReference>
<dbReference type="GO" id="GO:0042742">
    <property type="term" value="P:defense response to bacterium"/>
    <property type="evidence" value="ECO:0007669"/>
    <property type="project" value="UniProtKB-ARBA"/>
</dbReference>
<dbReference type="InterPro" id="IPR038005">
    <property type="entry name" value="RX-like_CC"/>
</dbReference>
<dbReference type="InterPro" id="IPR002182">
    <property type="entry name" value="NB-ARC"/>
</dbReference>
<dbReference type="PANTHER" id="PTHR23155">
    <property type="entry name" value="DISEASE RESISTANCE PROTEIN RP"/>
    <property type="match status" value="1"/>
</dbReference>
<dbReference type="Pfam" id="PF18052">
    <property type="entry name" value="Rx_N"/>
    <property type="match status" value="1"/>
</dbReference>
<dbReference type="InterPro" id="IPR027417">
    <property type="entry name" value="P-loop_NTPase"/>
</dbReference>
<comment type="caution">
    <text evidence="11">The sequence shown here is derived from an EMBL/GenBank/DDBJ whole genome shotgun (WGS) entry which is preliminary data.</text>
</comment>
<dbReference type="InterPro" id="IPR041118">
    <property type="entry name" value="Rx_N"/>
</dbReference>
<evidence type="ECO:0008006" key="13">
    <source>
        <dbReference type="Google" id="ProtNLM"/>
    </source>
</evidence>
<reference evidence="11" key="1">
    <citation type="journal article" date="2019" name="BMC Genomics">
        <title>A new reference genome for Sorghum bicolor reveals high levels of sequence similarity between sweet and grain genotypes: implications for the genetics of sugar metabolism.</title>
        <authorList>
            <person name="Cooper E.A."/>
            <person name="Brenton Z.W."/>
            <person name="Flinn B.S."/>
            <person name="Jenkins J."/>
            <person name="Shu S."/>
            <person name="Flowers D."/>
            <person name="Luo F."/>
            <person name="Wang Y."/>
            <person name="Xia P."/>
            <person name="Barry K."/>
            <person name="Daum C."/>
            <person name="Lipzen A."/>
            <person name="Yoshinaga Y."/>
            <person name="Schmutz J."/>
            <person name="Saski C."/>
            <person name="Vermerris W."/>
            <person name="Kresovich S."/>
        </authorList>
    </citation>
    <scope>NUCLEOTIDE SEQUENCE</scope>
</reference>
<dbReference type="Pfam" id="PF23559">
    <property type="entry name" value="WHD_DRP"/>
    <property type="match status" value="1"/>
</dbReference>
<evidence type="ECO:0000256" key="3">
    <source>
        <dbReference type="ARBA" id="ARBA00022737"/>
    </source>
</evidence>
<dbReference type="EMBL" id="CM027683">
    <property type="protein sequence ID" value="KAG0532384.1"/>
    <property type="molecule type" value="Genomic_DNA"/>
</dbReference>
<dbReference type="AlphaFoldDB" id="A0A921R2W1"/>
<proteinExistence type="inferred from homology"/>
<gene>
    <name evidence="11" type="ORF">BDA96_04G103800</name>
</gene>
<dbReference type="PANTHER" id="PTHR23155:SF1005">
    <property type="entry name" value="OS07G0197300 PROTEIN"/>
    <property type="match status" value="1"/>
</dbReference>
<evidence type="ECO:0000313" key="11">
    <source>
        <dbReference type="EMBL" id="KAG0532384.1"/>
    </source>
</evidence>
<feature type="domain" description="Disease resistance R13L4/SHOC-2-like LRR" evidence="10">
    <location>
        <begin position="596"/>
        <end position="941"/>
    </location>
</feature>
<dbReference type="GO" id="GO:0043531">
    <property type="term" value="F:ADP binding"/>
    <property type="evidence" value="ECO:0007669"/>
    <property type="project" value="InterPro"/>
</dbReference>
<evidence type="ECO:0000256" key="1">
    <source>
        <dbReference type="ARBA" id="ARBA00008894"/>
    </source>
</evidence>
<dbReference type="InterPro" id="IPR032675">
    <property type="entry name" value="LRR_dom_sf"/>
</dbReference>
<dbReference type="SUPFAM" id="SSF52058">
    <property type="entry name" value="L domain-like"/>
    <property type="match status" value="1"/>
</dbReference>